<feature type="domain" description="Ice-binding protein C-terminal" evidence="2">
    <location>
        <begin position="231"/>
        <end position="253"/>
    </location>
</feature>
<dbReference type="Pfam" id="PF07589">
    <property type="entry name" value="PEP-CTERM"/>
    <property type="match status" value="1"/>
</dbReference>
<keyword evidence="4" id="KW-1185">Reference proteome</keyword>
<dbReference type="InterPro" id="IPR013424">
    <property type="entry name" value="Ice-binding_C"/>
</dbReference>
<evidence type="ECO:0000259" key="2">
    <source>
        <dbReference type="Pfam" id="PF07589"/>
    </source>
</evidence>
<comment type="caution">
    <text evidence="3">The sequence shown here is derived from an EMBL/GenBank/DDBJ whole genome shotgun (WGS) entry which is preliminary data.</text>
</comment>
<dbReference type="RefSeq" id="WP_184020161.1">
    <property type="nucleotide sequence ID" value="NZ_JACHFD010000016.1"/>
</dbReference>
<evidence type="ECO:0000313" key="4">
    <source>
        <dbReference type="Proteomes" id="UP000557717"/>
    </source>
</evidence>
<name>A0A840VG55_9BACT</name>
<gene>
    <name evidence="3" type="ORF">HNR46_003058</name>
</gene>
<sequence>MKNPLTPLVPVLVPALLVSAASGAVVIDSINNGDGMSEISLNINIDGSGAVTTGSPWFALSGSITEAGAFGGTIGVTFDAAKNLSTLTSTLGDELEEGYFDRDDNGYMGVQVDPNSGGIGANASNHEGVTIALDELTGIDPSVGVRILSINIQNVGRVGTDPVNESFTVVNLLTRDSLTFIPVEQSLSAGSFDVSSLNLYLTGGGSGALAAIVSGDVGGFRIDGLTLETFAVPEPSVTLLGGLGFFGLLRRRRA</sequence>
<accession>A0A840VG55</accession>
<proteinExistence type="predicted"/>
<dbReference type="AlphaFoldDB" id="A0A840VG55"/>
<evidence type="ECO:0000256" key="1">
    <source>
        <dbReference type="SAM" id="SignalP"/>
    </source>
</evidence>
<dbReference type="EMBL" id="JACHFD010000016">
    <property type="protein sequence ID" value="MBB5352810.1"/>
    <property type="molecule type" value="Genomic_DNA"/>
</dbReference>
<organism evidence="3 4">
    <name type="scientific">Haloferula luteola</name>
    <dbReference type="NCBI Taxonomy" id="595692"/>
    <lineage>
        <taxon>Bacteria</taxon>
        <taxon>Pseudomonadati</taxon>
        <taxon>Verrucomicrobiota</taxon>
        <taxon>Verrucomicrobiia</taxon>
        <taxon>Verrucomicrobiales</taxon>
        <taxon>Verrucomicrobiaceae</taxon>
        <taxon>Haloferula</taxon>
    </lineage>
</organism>
<feature type="chain" id="PRO_5032358531" description="Ice-binding protein C-terminal domain-containing protein" evidence="1">
    <location>
        <begin position="21"/>
        <end position="254"/>
    </location>
</feature>
<evidence type="ECO:0000313" key="3">
    <source>
        <dbReference type="EMBL" id="MBB5352810.1"/>
    </source>
</evidence>
<reference evidence="3 4" key="1">
    <citation type="submission" date="2020-08" db="EMBL/GenBank/DDBJ databases">
        <title>Genomic Encyclopedia of Type Strains, Phase IV (KMG-IV): sequencing the most valuable type-strain genomes for metagenomic binning, comparative biology and taxonomic classification.</title>
        <authorList>
            <person name="Goeker M."/>
        </authorList>
    </citation>
    <scope>NUCLEOTIDE SEQUENCE [LARGE SCALE GENOMIC DNA]</scope>
    <source>
        <strain evidence="3 4">YC6886</strain>
    </source>
</reference>
<keyword evidence="1" id="KW-0732">Signal</keyword>
<dbReference type="Proteomes" id="UP000557717">
    <property type="component" value="Unassembled WGS sequence"/>
</dbReference>
<feature type="signal peptide" evidence="1">
    <location>
        <begin position="1"/>
        <end position="20"/>
    </location>
</feature>
<protein>
    <recommendedName>
        <fullName evidence="2">Ice-binding protein C-terminal domain-containing protein</fullName>
    </recommendedName>
</protein>